<dbReference type="Pfam" id="PF25944">
    <property type="entry name" value="Beta-barrel_RND"/>
    <property type="match status" value="1"/>
</dbReference>
<dbReference type="SUPFAM" id="SSF111369">
    <property type="entry name" value="HlyD-like secretion proteins"/>
    <property type="match status" value="1"/>
</dbReference>
<comment type="caution">
    <text evidence="12">The sequence shown here is derived from an EMBL/GenBank/DDBJ whole genome shotgun (WGS) entry which is preliminary data.</text>
</comment>
<dbReference type="InterPro" id="IPR058624">
    <property type="entry name" value="MdtA-like_HH"/>
</dbReference>
<dbReference type="GO" id="GO:0015562">
    <property type="term" value="F:efflux transmembrane transporter activity"/>
    <property type="evidence" value="ECO:0007669"/>
    <property type="project" value="TreeGrafter"/>
</dbReference>
<evidence type="ECO:0000256" key="4">
    <source>
        <dbReference type="ARBA" id="ARBA00022519"/>
    </source>
</evidence>
<evidence type="ECO:0000256" key="6">
    <source>
        <dbReference type="SAM" id="Coils"/>
    </source>
</evidence>
<dbReference type="PANTHER" id="PTHR30469:SF12">
    <property type="entry name" value="MULTIDRUG RESISTANCE PROTEIN MDTA"/>
    <property type="match status" value="1"/>
</dbReference>
<evidence type="ECO:0000259" key="11">
    <source>
        <dbReference type="Pfam" id="PF25989"/>
    </source>
</evidence>
<evidence type="ECO:0000313" key="13">
    <source>
        <dbReference type="Proteomes" id="UP000216101"/>
    </source>
</evidence>
<keyword evidence="7" id="KW-1133">Transmembrane helix</keyword>
<dbReference type="InterPro" id="IPR058637">
    <property type="entry name" value="YknX-like_C"/>
</dbReference>
<evidence type="ECO:0000256" key="7">
    <source>
        <dbReference type="SAM" id="Phobius"/>
    </source>
</evidence>
<evidence type="ECO:0000256" key="3">
    <source>
        <dbReference type="ARBA" id="ARBA00022475"/>
    </source>
</evidence>
<dbReference type="InterPro" id="IPR058625">
    <property type="entry name" value="MdtA-like_BSH"/>
</dbReference>
<keyword evidence="6" id="KW-0175">Coiled coil</keyword>
<dbReference type="Gene3D" id="2.40.420.20">
    <property type="match status" value="1"/>
</dbReference>
<evidence type="ECO:0000256" key="2">
    <source>
        <dbReference type="ARBA" id="ARBA00009477"/>
    </source>
</evidence>
<dbReference type="NCBIfam" id="NF008589">
    <property type="entry name" value="PRK11556.1"/>
    <property type="match status" value="1"/>
</dbReference>
<keyword evidence="3" id="KW-1003">Cell membrane</keyword>
<evidence type="ECO:0000259" key="10">
    <source>
        <dbReference type="Pfam" id="PF25944"/>
    </source>
</evidence>
<feature type="domain" description="YknX-like C-terminal permuted SH3-like" evidence="11">
    <location>
        <begin position="315"/>
        <end position="383"/>
    </location>
</feature>
<keyword evidence="7" id="KW-0812">Transmembrane</keyword>
<dbReference type="NCBIfam" id="TIGR01730">
    <property type="entry name" value="RND_mfp"/>
    <property type="match status" value="1"/>
</dbReference>
<name>A0A266QA62_9GAMM</name>
<dbReference type="Gene3D" id="1.10.287.470">
    <property type="entry name" value="Helix hairpin bin"/>
    <property type="match status" value="1"/>
</dbReference>
<feature type="domain" description="Multidrug resistance protein MdtA-like barrel-sandwich hybrid" evidence="9">
    <location>
        <begin position="76"/>
        <end position="219"/>
    </location>
</feature>
<reference evidence="13" key="1">
    <citation type="submission" date="2017-05" db="EMBL/GenBank/DDBJ databases">
        <authorList>
            <person name="Barney B.M."/>
        </authorList>
    </citation>
    <scope>NUCLEOTIDE SEQUENCE [LARGE SCALE GENOMIC DNA]</scope>
    <source>
        <strain evidence="13">PSBB022</strain>
    </source>
</reference>
<dbReference type="Gene3D" id="2.40.50.100">
    <property type="match status" value="1"/>
</dbReference>
<dbReference type="RefSeq" id="WP_094984161.1">
    <property type="nucleotide sequence ID" value="NZ_NHNI01000001.1"/>
</dbReference>
<proteinExistence type="inferred from homology"/>
<feature type="domain" description="Multidrug resistance protein MdtA-like beta-barrel" evidence="10">
    <location>
        <begin position="223"/>
        <end position="310"/>
    </location>
</feature>
<dbReference type="EMBL" id="NHNI01000001">
    <property type="protein sequence ID" value="OZY86516.1"/>
    <property type="molecule type" value="Genomic_DNA"/>
</dbReference>
<evidence type="ECO:0000256" key="1">
    <source>
        <dbReference type="ARBA" id="ARBA00004236"/>
    </source>
</evidence>
<feature type="transmembrane region" description="Helical" evidence="7">
    <location>
        <begin position="12"/>
        <end position="32"/>
    </location>
</feature>
<dbReference type="InterPro" id="IPR006143">
    <property type="entry name" value="RND_pump_MFP"/>
</dbReference>
<dbReference type="InterPro" id="IPR058626">
    <property type="entry name" value="MdtA-like_b-barrel"/>
</dbReference>
<dbReference type="Proteomes" id="UP000216101">
    <property type="component" value="Unassembled WGS sequence"/>
</dbReference>
<keyword evidence="13" id="KW-1185">Reference proteome</keyword>
<evidence type="ECO:0000313" key="12">
    <source>
        <dbReference type="EMBL" id="OZY86516.1"/>
    </source>
</evidence>
<evidence type="ECO:0000256" key="5">
    <source>
        <dbReference type="ARBA" id="ARBA00023136"/>
    </source>
</evidence>
<organism evidence="12 13">
    <name type="scientific">Cellvibrio mixtus</name>
    <dbReference type="NCBI Taxonomy" id="39650"/>
    <lineage>
        <taxon>Bacteria</taxon>
        <taxon>Pseudomonadati</taxon>
        <taxon>Pseudomonadota</taxon>
        <taxon>Gammaproteobacteria</taxon>
        <taxon>Cellvibrionales</taxon>
        <taxon>Cellvibrionaceae</taxon>
        <taxon>Cellvibrio</taxon>
    </lineage>
</organism>
<dbReference type="AlphaFoldDB" id="A0A266QA62"/>
<dbReference type="Gene3D" id="2.40.30.170">
    <property type="match status" value="1"/>
</dbReference>
<comment type="subcellular location">
    <subcellularLocation>
        <location evidence="1">Cell membrane</location>
    </subcellularLocation>
</comment>
<protein>
    <submittedName>
        <fullName evidence="12">Multidrug transporter subunit MdtA</fullName>
    </submittedName>
</protein>
<gene>
    <name evidence="12" type="ORF">CBP51_05700</name>
</gene>
<feature type="coiled-coil region" evidence="6">
    <location>
        <begin position="117"/>
        <end position="182"/>
    </location>
</feature>
<feature type="domain" description="Multidrug resistance protein MdtA-like alpha-helical hairpin" evidence="8">
    <location>
        <begin position="117"/>
        <end position="186"/>
    </location>
</feature>
<comment type="similarity">
    <text evidence="2">Belongs to the membrane fusion protein (MFP) (TC 8.A.1) family.</text>
</comment>
<keyword evidence="5 7" id="KW-0472">Membrane</keyword>
<dbReference type="Pfam" id="PF25917">
    <property type="entry name" value="BSH_RND"/>
    <property type="match status" value="1"/>
</dbReference>
<dbReference type="Pfam" id="PF25989">
    <property type="entry name" value="YknX_C"/>
    <property type="match status" value="1"/>
</dbReference>
<evidence type="ECO:0000259" key="8">
    <source>
        <dbReference type="Pfam" id="PF25876"/>
    </source>
</evidence>
<evidence type="ECO:0000259" key="9">
    <source>
        <dbReference type="Pfam" id="PF25917"/>
    </source>
</evidence>
<dbReference type="PANTHER" id="PTHR30469">
    <property type="entry name" value="MULTIDRUG RESISTANCE PROTEIN MDTA"/>
    <property type="match status" value="1"/>
</dbReference>
<dbReference type="GO" id="GO:1990281">
    <property type="term" value="C:efflux pump complex"/>
    <property type="evidence" value="ECO:0007669"/>
    <property type="project" value="TreeGrafter"/>
</dbReference>
<sequence length="385" mass="42366">MPDFLARLSPGQRWLAILALIIAVLAIWFFGFREAEQKRPPPPNPWMGPTPVHTVTATKENLNVHIKAIGSVAPLNTVTVRSRVDGQLLRILFEEGQQVKAGDLLAEIDPATYKVRLAQAEGTLQETRAQLKNAEEDLALYRRLLTKNSIAKQQFDKQQALVEQLRGTLKNHSAQLDDARLQLSYTRITAPISGRTGLRKVDVGNLIKTGDAEGLVTITQTQPIAVMFTIPENQLVAVRGAYASAQEHKSALRVEAWDRSEQQLLATGQLTTLDNQIDTATGTLKLKAQFDNSDDSLFPNQFVNARLQVQTLSDAITIPADAVQYGSKGTYVYTIKDNKATMRVLKLGASEGTKVAVLDGLVEGEQVVLEGLDRLHEGKDVKVME</sequence>
<accession>A0A266QA62</accession>
<dbReference type="Pfam" id="PF25876">
    <property type="entry name" value="HH_MFP_RND"/>
    <property type="match status" value="1"/>
</dbReference>
<keyword evidence="4" id="KW-0997">Cell inner membrane</keyword>